<dbReference type="Proteomes" id="UP000054477">
    <property type="component" value="Unassembled WGS sequence"/>
</dbReference>
<sequence length="66" mass="7119">ALQAPFPGADASEEIESWAQGRWGEFTVTLTFGRGTIEEKLGERLGSRERSALNPCSSTATLLPSH</sequence>
<dbReference type="HOGENOM" id="CLU_2838116_0_0_1"/>
<name>A0A0C9WT73_9AGAR</name>
<feature type="region of interest" description="Disordered" evidence="1">
    <location>
        <begin position="46"/>
        <end position="66"/>
    </location>
</feature>
<gene>
    <name evidence="2" type="ORF">K443DRAFT_109388</name>
</gene>
<evidence type="ECO:0000313" key="2">
    <source>
        <dbReference type="EMBL" id="KIJ95060.1"/>
    </source>
</evidence>
<evidence type="ECO:0000313" key="3">
    <source>
        <dbReference type="Proteomes" id="UP000054477"/>
    </source>
</evidence>
<reference evidence="2 3" key="1">
    <citation type="submission" date="2014-04" db="EMBL/GenBank/DDBJ databases">
        <authorList>
            <consortium name="DOE Joint Genome Institute"/>
            <person name="Kuo A."/>
            <person name="Kohler A."/>
            <person name="Nagy L.G."/>
            <person name="Floudas D."/>
            <person name="Copeland A."/>
            <person name="Barry K.W."/>
            <person name="Cichocki N."/>
            <person name="Veneault-Fourrey C."/>
            <person name="LaButti K."/>
            <person name="Lindquist E.A."/>
            <person name="Lipzen A."/>
            <person name="Lundell T."/>
            <person name="Morin E."/>
            <person name="Murat C."/>
            <person name="Sun H."/>
            <person name="Tunlid A."/>
            <person name="Henrissat B."/>
            <person name="Grigoriev I.V."/>
            <person name="Hibbett D.S."/>
            <person name="Martin F."/>
            <person name="Nordberg H.P."/>
            <person name="Cantor M.N."/>
            <person name="Hua S.X."/>
        </authorList>
    </citation>
    <scope>NUCLEOTIDE SEQUENCE [LARGE SCALE GENOMIC DNA]</scope>
    <source>
        <strain evidence="2 3">LaAM-08-1</strain>
    </source>
</reference>
<evidence type="ECO:0000256" key="1">
    <source>
        <dbReference type="SAM" id="MobiDB-lite"/>
    </source>
</evidence>
<reference evidence="3" key="2">
    <citation type="submission" date="2015-01" db="EMBL/GenBank/DDBJ databases">
        <title>Evolutionary Origins and Diversification of the Mycorrhizal Mutualists.</title>
        <authorList>
            <consortium name="DOE Joint Genome Institute"/>
            <consortium name="Mycorrhizal Genomics Consortium"/>
            <person name="Kohler A."/>
            <person name="Kuo A."/>
            <person name="Nagy L.G."/>
            <person name="Floudas D."/>
            <person name="Copeland A."/>
            <person name="Barry K.W."/>
            <person name="Cichocki N."/>
            <person name="Veneault-Fourrey C."/>
            <person name="LaButti K."/>
            <person name="Lindquist E.A."/>
            <person name="Lipzen A."/>
            <person name="Lundell T."/>
            <person name="Morin E."/>
            <person name="Murat C."/>
            <person name="Riley R."/>
            <person name="Ohm R."/>
            <person name="Sun H."/>
            <person name="Tunlid A."/>
            <person name="Henrissat B."/>
            <person name="Grigoriev I.V."/>
            <person name="Hibbett D.S."/>
            <person name="Martin F."/>
        </authorList>
    </citation>
    <scope>NUCLEOTIDE SEQUENCE [LARGE SCALE GENOMIC DNA]</scope>
    <source>
        <strain evidence="3">LaAM-08-1</strain>
    </source>
</reference>
<accession>A0A0C9WT73</accession>
<proteinExistence type="predicted"/>
<keyword evidence="3" id="KW-1185">Reference proteome</keyword>
<protein>
    <submittedName>
        <fullName evidence="2">Uncharacterized protein</fullName>
    </submittedName>
</protein>
<feature type="non-terminal residue" evidence="2">
    <location>
        <position position="1"/>
    </location>
</feature>
<dbReference type="AlphaFoldDB" id="A0A0C9WT73"/>
<dbReference type="EMBL" id="KN838768">
    <property type="protein sequence ID" value="KIJ95060.1"/>
    <property type="molecule type" value="Genomic_DNA"/>
</dbReference>
<organism evidence="2 3">
    <name type="scientific">Laccaria amethystina LaAM-08-1</name>
    <dbReference type="NCBI Taxonomy" id="1095629"/>
    <lineage>
        <taxon>Eukaryota</taxon>
        <taxon>Fungi</taxon>
        <taxon>Dikarya</taxon>
        <taxon>Basidiomycota</taxon>
        <taxon>Agaricomycotina</taxon>
        <taxon>Agaricomycetes</taxon>
        <taxon>Agaricomycetidae</taxon>
        <taxon>Agaricales</taxon>
        <taxon>Agaricineae</taxon>
        <taxon>Hydnangiaceae</taxon>
        <taxon>Laccaria</taxon>
    </lineage>
</organism>
<feature type="compositionally biased region" description="Polar residues" evidence="1">
    <location>
        <begin position="54"/>
        <end position="66"/>
    </location>
</feature>